<accession>A0ABV1YIB0</accession>
<dbReference type="InterPro" id="IPR013094">
    <property type="entry name" value="AB_hydrolase_3"/>
</dbReference>
<evidence type="ECO:0000313" key="4">
    <source>
        <dbReference type="Proteomes" id="UP001464387"/>
    </source>
</evidence>
<dbReference type="Proteomes" id="UP001464387">
    <property type="component" value="Unassembled WGS sequence"/>
</dbReference>
<evidence type="ECO:0000259" key="2">
    <source>
        <dbReference type="Pfam" id="PF07859"/>
    </source>
</evidence>
<sequence length="319" mass="34241">MTDKTSRGEYETRLDPALWAYIDSINAWYPPEIVDQPIAKQRAVYDRMCRALRQPYPPGVVAKDGVIAAAGRDIAVRRYRLAGTAPRATVLYYHGGGFILGGLDSHDDICAEICAGTGFAVLSVDYRLAPEHVHPAAFDDALAAFEWAAATSSEPLVLCGESAGGNLAAAVAQATRGHPRAAIGQVLIYPGLGGDERSGSYVEHANAPLLSVGDIAFYRDVRSAKRQSPDDPTFSPLRDTDFSGLPPTVIVTAECDPLSSDGETYRDRIVAAGGKAWWHEEKRLVHSFLRARTTVPAAANAFASIISAIAALGRGEWPY</sequence>
<dbReference type="SUPFAM" id="SSF53474">
    <property type="entry name" value="alpha/beta-Hydrolases"/>
    <property type="match status" value="1"/>
</dbReference>
<dbReference type="EMBL" id="JAMYPJ010000025">
    <property type="protein sequence ID" value="MER8934904.1"/>
    <property type="molecule type" value="Genomic_DNA"/>
</dbReference>
<dbReference type="RefSeq" id="WP_287271867.1">
    <property type="nucleotide sequence ID" value="NZ_JAMYMY010000028.1"/>
</dbReference>
<dbReference type="InterPro" id="IPR050300">
    <property type="entry name" value="GDXG_lipolytic_enzyme"/>
</dbReference>
<name>A0ABV1YIB0_9HYPH</name>
<dbReference type="Pfam" id="PF07859">
    <property type="entry name" value="Abhydrolase_3"/>
    <property type="match status" value="1"/>
</dbReference>
<reference evidence="3 4" key="1">
    <citation type="journal article" date="2024" name="Proc. Natl. Acad. Sci. U.S.A.">
        <title>The evolutionary genomics of adaptation to stress in wild rhizobium bacteria.</title>
        <authorList>
            <person name="Kehlet-Delgado H."/>
            <person name="Montoya A.P."/>
            <person name="Jensen K.T."/>
            <person name="Wendlandt C.E."/>
            <person name="Dexheimer C."/>
            <person name="Roberts M."/>
            <person name="Torres Martinez L."/>
            <person name="Friesen M.L."/>
            <person name="Griffitts J.S."/>
            <person name="Porter S.S."/>
        </authorList>
    </citation>
    <scope>NUCLEOTIDE SEQUENCE [LARGE SCALE GENOMIC DNA]</scope>
    <source>
        <strain evidence="3 4">M0729</strain>
    </source>
</reference>
<evidence type="ECO:0000313" key="3">
    <source>
        <dbReference type="EMBL" id="MER8934904.1"/>
    </source>
</evidence>
<feature type="domain" description="Alpha/beta hydrolase fold-3" evidence="2">
    <location>
        <begin position="90"/>
        <end position="289"/>
    </location>
</feature>
<dbReference type="PANTHER" id="PTHR48081:SF8">
    <property type="entry name" value="ALPHA_BETA HYDROLASE FOLD-3 DOMAIN-CONTAINING PROTEIN-RELATED"/>
    <property type="match status" value="1"/>
</dbReference>
<dbReference type="InterPro" id="IPR029058">
    <property type="entry name" value="AB_hydrolase_fold"/>
</dbReference>
<organism evidence="3 4">
    <name type="scientific">Mesorhizobium opportunistum</name>
    <dbReference type="NCBI Taxonomy" id="593909"/>
    <lineage>
        <taxon>Bacteria</taxon>
        <taxon>Pseudomonadati</taxon>
        <taxon>Pseudomonadota</taxon>
        <taxon>Alphaproteobacteria</taxon>
        <taxon>Hyphomicrobiales</taxon>
        <taxon>Phyllobacteriaceae</taxon>
        <taxon>Mesorhizobium</taxon>
    </lineage>
</organism>
<keyword evidence="1 3" id="KW-0378">Hydrolase</keyword>
<dbReference type="PANTHER" id="PTHR48081">
    <property type="entry name" value="AB HYDROLASE SUPERFAMILY PROTEIN C4A8.06C"/>
    <property type="match status" value="1"/>
</dbReference>
<dbReference type="GO" id="GO:0016787">
    <property type="term" value="F:hydrolase activity"/>
    <property type="evidence" value="ECO:0007669"/>
    <property type="project" value="UniProtKB-KW"/>
</dbReference>
<dbReference type="Gene3D" id="3.40.50.1820">
    <property type="entry name" value="alpha/beta hydrolase"/>
    <property type="match status" value="1"/>
</dbReference>
<comment type="caution">
    <text evidence="3">The sequence shown here is derived from an EMBL/GenBank/DDBJ whole genome shotgun (WGS) entry which is preliminary data.</text>
</comment>
<gene>
    <name evidence="3" type="ORF">NKI33_18235</name>
</gene>
<protein>
    <submittedName>
        <fullName evidence="3">Alpha/beta hydrolase</fullName>
    </submittedName>
</protein>
<proteinExistence type="predicted"/>
<evidence type="ECO:0000256" key="1">
    <source>
        <dbReference type="ARBA" id="ARBA00022801"/>
    </source>
</evidence>
<keyword evidence="4" id="KW-1185">Reference proteome</keyword>